<comment type="caution">
    <text evidence="2">The sequence shown here is derived from an EMBL/GenBank/DDBJ whole genome shotgun (WGS) entry which is preliminary data.</text>
</comment>
<name>A0ABT6F5K0_9BACT</name>
<dbReference type="EMBL" id="JARRAG010000001">
    <property type="protein sequence ID" value="MDG3002771.1"/>
    <property type="molecule type" value="Genomic_DNA"/>
</dbReference>
<dbReference type="Gene3D" id="1.20.120.1760">
    <property type="match status" value="1"/>
</dbReference>
<keyword evidence="1" id="KW-0812">Transmembrane</keyword>
<sequence>MSADRPTLAQLRAVVQKGRHREIGNWLARRVARPSAVYGTWAAVRWGASAHQVTSAALLAGLAGAAAVATGDRRGFAVGVGFLWLAFWLDHVDGQVARWRGSASLDGVYFDYLMHHVQNMAVGFALGFGLAVRTGEVAWAAAGFAIAVGWALLGLHNDCRYKAFVQRLKSTARSYRVDGGSGGRPAPPPGWPRRGLGVLTYPAYKACEPHVVLLGLTGVAGLAAVAPAAWDASWRGGVATMAVLAPFLAAARVHRAIVRGATEAEFRAWFRPLDAGADVASGHRPLDAAVADDVSTGAVHRAVEAA</sequence>
<feature type="transmembrane region" description="Helical" evidence="1">
    <location>
        <begin position="236"/>
        <end position="253"/>
    </location>
</feature>
<dbReference type="InterPro" id="IPR043130">
    <property type="entry name" value="CDP-OH_PTrfase_TM_dom"/>
</dbReference>
<keyword evidence="1" id="KW-0472">Membrane</keyword>
<gene>
    <name evidence="2" type="ORF">PZE19_03130</name>
</gene>
<dbReference type="Pfam" id="PF01066">
    <property type="entry name" value="CDP-OH_P_transf"/>
    <property type="match status" value="1"/>
</dbReference>
<keyword evidence="3" id="KW-1185">Reference proteome</keyword>
<dbReference type="RefSeq" id="WP_277859135.1">
    <property type="nucleotide sequence ID" value="NZ_JARRAG010000001.1"/>
</dbReference>
<dbReference type="InterPro" id="IPR000462">
    <property type="entry name" value="CDP-OH_P_trans"/>
</dbReference>
<keyword evidence="1" id="KW-1133">Transmembrane helix</keyword>
<evidence type="ECO:0000313" key="2">
    <source>
        <dbReference type="EMBL" id="MDG3002771.1"/>
    </source>
</evidence>
<evidence type="ECO:0000256" key="1">
    <source>
        <dbReference type="SAM" id="Phobius"/>
    </source>
</evidence>
<evidence type="ECO:0000313" key="3">
    <source>
        <dbReference type="Proteomes" id="UP001216907"/>
    </source>
</evidence>
<feature type="transmembrane region" description="Helical" evidence="1">
    <location>
        <begin position="211"/>
        <end position="230"/>
    </location>
</feature>
<feature type="transmembrane region" description="Helical" evidence="1">
    <location>
        <begin position="137"/>
        <end position="155"/>
    </location>
</feature>
<dbReference type="Proteomes" id="UP001216907">
    <property type="component" value="Unassembled WGS sequence"/>
</dbReference>
<protein>
    <submittedName>
        <fullName evidence="2">CDP-alcohol phosphatidyltransferase family protein</fullName>
    </submittedName>
</protein>
<proteinExistence type="predicted"/>
<accession>A0ABT6F5K0</accession>
<organism evidence="2 3">
    <name type="scientific">Paludisphaera mucosa</name>
    <dbReference type="NCBI Taxonomy" id="3030827"/>
    <lineage>
        <taxon>Bacteria</taxon>
        <taxon>Pseudomonadati</taxon>
        <taxon>Planctomycetota</taxon>
        <taxon>Planctomycetia</taxon>
        <taxon>Isosphaerales</taxon>
        <taxon>Isosphaeraceae</taxon>
        <taxon>Paludisphaera</taxon>
    </lineage>
</organism>
<reference evidence="2 3" key="1">
    <citation type="submission" date="2023-03" db="EMBL/GenBank/DDBJ databases">
        <title>Paludisphaera mucosa sp. nov. a novel planctomycete from northern fen.</title>
        <authorList>
            <person name="Ivanova A."/>
        </authorList>
    </citation>
    <scope>NUCLEOTIDE SEQUENCE [LARGE SCALE GENOMIC DNA]</scope>
    <source>
        <strain evidence="2 3">Pla2</strain>
    </source>
</reference>